<keyword evidence="2" id="KW-0012">Acyltransferase</keyword>
<keyword evidence="5" id="KW-1185">Reference proteome</keyword>
<dbReference type="Gene3D" id="3.40.630.30">
    <property type="match status" value="1"/>
</dbReference>
<sequence length="166" mass="17802">MRFTPRVPDVTLTPLDEESLVRLLVAAVADADPLEVMPPVDGPDGWTDRRRDAFLAFHRHRTLDPATAVERTWVIDVDGAAAGAARLERHGDDVEAGIWLGRTRRGQGVGKRVMQLLLDAAKQGGAARFVASTTADNHSARSLLDGLGAAMTVNQDEVFAALPLSG</sequence>
<dbReference type="InterPro" id="IPR000182">
    <property type="entry name" value="GNAT_dom"/>
</dbReference>
<proteinExistence type="predicted"/>
<evidence type="ECO:0000256" key="1">
    <source>
        <dbReference type="ARBA" id="ARBA00022679"/>
    </source>
</evidence>
<protein>
    <submittedName>
        <fullName evidence="4">GCN5 family acetyltransferase</fullName>
    </submittedName>
</protein>
<dbReference type="InterPro" id="IPR016181">
    <property type="entry name" value="Acyl_CoA_acyltransferase"/>
</dbReference>
<dbReference type="AlphaFoldDB" id="A0A0N9I6P4"/>
<evidence type="ECO:0000313" key="4">
    <source>
        <dbReference type="EMBL" id="ALG11869.1"/>
    </source>
</evidence>
<evidence type="ECO:0000313" key="5">
    <source>
        <dbReference type="Proteomes" id="UP000063699"/>
    </source>
</evidence>
<name>A0A0N9I6P4_9PSEU</name>
<dbReference type="Pfam" id="PF00583">
    <property type="entry name" value="Acetyltransf_1"/>
    <property type="match status" value="1"/>
</dbReference>
<dbReference type="KEGG" id="kphy:AOZ06_37830"/>
<evidence type="ECO:0000259" key="3">
    <source>
        <dbReference type="PROSITE" id="PS51186"/>
    </source>
</evidence>
<dbReference type="InterPro" id="IPR050832">
    <property type="entry name" value="Bact_Acetyltransf"/>
</dbReference>
<accession>A0A0N9I6P4</accession>
<dbReference type="SUPFAM" id="SSF55729">
    <property type="entry name" value="Acyl-CoA N-acyltransferases (Nat)"/>
    <property type="match status" value="1"/>
</dbReference>
<dbReference type="STRING" id="860235.AOZ06_37830"/>
<reference evidence="4 5" key="1">
    <citation type="submission" date="2015-07" db="EMBL/GenBank/DDBJ databases">
        <title>Genome sequencing of Kibdelosporangium phytohabitans.</title>
        <authorList>
            <person name="Qin S."/>
            <person name="Xing K."/>
        </authorList>
    </citation>
    <scope>NUCLEOTIDE SEQUENCE [LARGE SCALE GENOMIC DNA]</scope>
    <source>
        <strain evidence="4 5">KLBMP1111</strain>
    </source>
</reference>
<keyword evidence="1 4" id="KW-0808">Transferase</keyword>
<dbReference type="OrthoDB" id="4938828at2"/>
<dbReference type="PANTHER" id="PTHR43877">
    <property type="entry name" value="AMINOALKYLPHOSPHONATE N-ACETYLTRANSFERASE-RELATED-RELATED"/>
    <property type="match status" value="1"/>
</dbReference>
<evidence type="ECO:0000256" key="2">
    <source>
        <dbReference type="ARBA" id="ARBA00023315"/>
    </source>
</evidence>
<gene>
    <name evidence="4" type="ORF">AOZ06_37830</name>
</gene>
<feature type="domain" description="N-acetyltransferase" evidence="3">
    <location>
        <begin position="21"/>
        <end position="165"/>
    </location>
</feature>
<dbReference type="PROSITE" id="PS51186">
    <property type="entry name" value="GNAT"/>
    <property type="match status" value="1"/>
</dbReference>
<dbReference type="GO" id="GO:0016747">
    <property type="term" value="F:acyltransferase activity, transferring groups other than amino-acyl groups"/>
    <property type="evidence" value="ECO:0007669"/>
    <property type="project" value="InterPro"/>
</dbReference>
<organism evidence="4 5">
    <name type="scientific">Kibdelosporangium phytohabitans</name>
    <dbReference type="NCBI Taxonomy" id="860235"/>
    <lineage>
        <taxon>Bacteria</taxon>
        <taxon>Bacillati</taxon>
        <taxon>Actinomycetota</taxon>
        <taxon>Actinomycetes</taxon>
        <taxon>Pseudonocardiales</taxon>
        <taxon>Pseudonocardiaceae</taxon>
        <taxon>Kibdelosporangium</taxon>
    </lineage>
</organism>
<dbReference type="EMBL" id="CP012752">
    <property type="protein sequence ID" value="ALG11869.1"/>
    <property type="molecule type" value="Genomic_DNA"/>
</dbReference>
<dbReference type="Proteomes" id="UP000063699">
    <property type="component" value="Chromosome"/>
</dbReference>